<dbReference type="Proteomes" id="UP000031465">
    <property type="component" value="Unassembled WGS sequence"/>
</dbReference>
<evidence type="ECO:0000256" key="6">
    <source>
        <dbReference type="RuleBase" id="RU003983"/>
    </source>
</evidence>
<dbReference type="GO" id="GO:0051603">
    <property type="term" value="P:proteolysis involved in protein catabolic process"/>
    <property type="evidence" value="ECO:0007669"/>
    <property type="project" value="TreeGrafter"/>
</dbReference>
<comment type="cofactor">
    <cofactor evidence="6">
        <name>Zn(2+)</name>
        <dbReference type="ChEBI" id="CHEBI:29105"/>
    </cofactor>
    <text evidence="6">Binds 1 zinc ion per subunit.</text>
</comment>
<comment type="caution">
    <text evidence="8">The sequence shown here is derived from an EMBL/GenBank/DDBJ whole genome shotgun (WGS) entry which is preliminary data.</text>
</comment>
<keyword evidence="5 6" id="KW-0482">Metalloprotease</keyword>
<evidence type="ECO:0000256" key="1">
    <source>
        <dbReference type="ARBA" id="ARBA00022670"/>
    </source>
</evidence>
<proteinExistence type="inferred from homology"/>
<keyword evidence="3 6" id="KW-0378">Hydrolase</keyword>
<keyword evidence="1 6" id="KW-0645">Protease</keyword>
<organism evidence="8 9">
    <name type="scientific">Candidatus Protochlamydia amoebophila</name>
    <dbReference type="NCBI Taxonomy" id="362787"/>
    <lineage>
        <taxon>Bacteria</taxon>
        <taxon>Pseudomonadati</taxon>
        <taxon>Chlamydiota</taxon>
        <taxon>Chlamydiia</taxon>
        <taxon>Parachlamydiales</taxon>
        <taxon>Parachlamydiaceae</taxon>
        <taxon>Candidatus Protochlamydia</taxon>
    </lineage>
</organism>
<keyword evidence="2" id="KW-0479">Metal-binding</keyword>
<dbReference type="EMBL" id="JSAN01000038">
    <property type="protein sequence ID" value="KIC73108.1"/>
    <property type="molecule type" value="Genomic_DNA"/>
</dbReference>
<comment type="similarity">
    <text evidence="6">Belongs to the peptidase M48 family.</text>
</comment>
<sequence>MHLLCYTRKGMNRSFMRMYDNDRPRQKRGGSFLIALLIAAFAFFMYFTQTEINPITGEKQQVALTTDQEIKLGLQSAPQMAAQMGGEISSKDPRFQEVQRIGKLILSKTQAKKGPWQFKFHLLADDKIINAFALPGGQIFITLGLLNKLQTEGQLAGVLAHEMGHVIQRHSAQQMAKGQLGQLLVMATGIGADNESNRGYQAAMIASVVNQMSQLRYGRKDELEADQWGLKLMEETGYHPSAMIEVMKILEKASSEIHQPEFLLTHPYPEHRIKMITTYLKKHPPSPHLTEGRKLKDIFYQSRIF</sequence>
<evidence type="ECO:0000259" key="7">
    <source>
        <dbReference type="Pfam" id="PF01435"/>
    </source>
</evidence>
<dbReference type="InterPro" id="IPR051156">
    <property type="entry name" value="Mito/Outer_Membr_Metalloprot"/>
</dbReference>
<evidence type="ECO:0000256" key="2">
    <source>
        <dbReference type="ARBA" id="ARBA00022723"/>
    </source>
</evidence>
<dbReference type="PATRIC" id="fig|362787.3.peg.646"/>
<dbReference type="Pfam" id="PF01435">
    <property type="entry name" value="Peptidase_M48"/>
    <property type="match status" value="1"/>
</dbReference>
<evidence type="ECO:0000313" key="8">
    <source>
        <dbReference type="EMBL" id="KIC73108.1"/>
    </source>
</evidence>
<reference evidence="8 9" key="1">
    <citation type="journal article" date="2014" name="Mol. Biol. Evol.">
        <title>Massive expansion of Ubiquitination-related gene families within the Chlamydiae.</title>
        <authorList>
            <person name="Domman D."/>
            <person name="Collingro A."/>
            <person name="Lagkouvardos I."/>
            <person name="Gehre L."/>
            <person name="Weinmaier T."/>
            <person name="Rattei T."/>
            <person name="Subtil A."/>
            <person name="Horn M."/>
        </authorList>
    </citation>
    <scope>NUCLEOTIDE SEQUENCE [LARGE SCALE GENOMIC DNA]</scope>
    <source>
        <strain evidence="8 9">EI2</strain>
    </source>
</reference>
<evidence type="ECO:0000256" key="4">
    <source>
        <dbReference type="ARBA" id="ARBA00022833"/>
    </source>
</evidence>
<dbReference type="Gene3D" id="3.30.2010.10">
    <property type="entry name" value="Metalloproteases ('zincins'), catalytic domain"/>
    <property type="match status" value="1"/>
</dbReference>
<evidence type="ECO:0000313" key="9">
    <source>
        <dbReference type="Proteomes" id="UP000031465"/>
    </source>
</evidence>
<dbReference type="PANTHER" id="PTHR22726:SF1">
    <property type="entry name" value="METALLOENDOPEPTIDASE OMA1, MITOCHONDRIAL"/>
    <property type="match status" value="1"/>
</dbReference>
<dbReference type="GO" id="GO:0016020">
    <property type="term" value="C:membrane"/>
    <property type="evidence" value="ECO:0007669"/>
    <property type="project" value="TreeGrafter"/>
</dbReference>
<dbReference type="GO" id="GO:0004222">
    <property type="term" value="F:metalloendopeptidase activity"/>
    <property type="evidence" value="ECO:0007669"/>
    <property type="project" value="InterPro"/>
</dbReference>
<evidence type="ECO:0000256" key="3">
    <source>
        <dbReference type="ARBA" id="ARBA00022801"/>
    </source>
</evidence>
<dbReference type="InterPro" id="IPR001915">
    <property type="entry name" value="Peptidase_M48"/>
</dbReference>
<dbReference type="GO" id="GO:0046872">
    <property type="term" value="F:metal ion binding"/>
    <property type="evidence" value="ECO:0007669"/>
    <property type="project" value="UniProtKB-KW"/>
</dbReference>
<dbReference type="AlphaFoldDB" id="A0A0C1HEH9"/>
<evidence type="ECO:0000256" key="5">
    <source>
        <dbReference type="ARBA" id="ARBA00023049"/>
    </source>
</evidence>
<feature type="domain" description="Peptidase M48" evidence="7">
    <location>
        <begin position="94"/>
        <end position="277"/>
    </location>
</feature>
<gene>
    <name evidence="8" type="primary">yfgC</name>
    <name evidence="8" type="ORF">DB44_BP00390</name>
</gene>
<protein>
    <submittedName>
        <fullName evidence="8">TPR repeat-containing protein YfgC</fullName>
    </submittedName>
</protein>
<accession>A0A0C1HEH9</accession>
<dbReference type="PANTHER" id="PTHR22726">
    <property type="entry name" value="METALLOENDOPEPTIDASE OMA1"/>
    <property type="match status" value="1"/>
</dbReference>
<name>A0A0C1HEH9_9BACT</name>
<keyword evidence="4 6" id="KW-0862">Zinc</keyword>